<accession>A0A853BG23</accession>
<gene>
    <name evidence="11" type="ORF">HNR12_000550</name>
</gene>
<feature type="region of interest" description="Disordered" evidence="9">
    <location>
        <begin position="128"/>
        <end position="164"/>
    </location>
</feature>
<comment type="caution">
    <text evidence="11">The sequence shown here is derived from an EMBL/GenBank/DDBJ whole genome shotgun (WGS) entry which is preliminary data.</text>
</comment>
<keyword evidence="7" id="KW-0594">Phospholipid biosynthesis</keyword>
<evidence type="ECO:0000313" key="11">
    <source>
        <dbReference type="EMBL" id="NYI94273.1"/>
    </source>
</evidence>
<keyword evidence="7" id="KW-0444">Lipid biosynthesis</keyword>
<dbReference type="Gene3D" id="3.40.50.10330">
    <property type="entry name" value="Probable inorganic polyphosphate/atp-NAD kinase, domain 1"/>
    <property type="match status" value="1"/>
</dbReference>
<evidence type="ECO:0000256" key="5">
    <source>
        <dbReference type="ARBA" id="ARBA00022777"/>
    </source>
</evidence>
<dbReference type="PANTHER" id="PTHR12358:SF106">
    <property type="entry name" value="LIPID KINASE YEGS"/>
    <property type="match status" value="1"/>
</dbReference>
<dbReference type="GO" id="GO:0004143">
    <property type="term" value="F:ATP-dependent diacylglycerol kinase activity"/>
    <property type="evidence" value="ECO:0007669"/>
    <property type="project" value="UniProtKB-EC"/>
</dbReference>
<dbReference type="PANTHER" id="PTHR12358">
    <property type="entry name" value="SPHINGOSINE KINASE"/>
    <property type="match status" value="1"/>
</dbReference>
<evidence type="ECO:0000256" key="1">
    <source>
        <dbReference type="ARBA" id="ARBA00001946"/>
    </source>
</evidence>
<proteinExistence type="inferred from homology"/>
<keyword evidence="3 11" id="KW-0808">Transferase</keyword>
<dbReference type="GO" id="GO:0008654">
    <property type="term" value="P:phospholipid biosynthetic process"/>
    <property type="evidence" value="ECO:0007669"/>
    <property type="project" value="UniProtKB-KW"/>
</dbReference>
<dbReference type="AlphaFoldDB" id="A0A853BG23"/>
<keyword evidence="12" id="KW-1185">Reference proteome</keyword>
<evidence type="ECO:0000256" key="6">
    <source>
        <dbReference type="ARBA" id="ARBA00022840"/>
    </source>
</evidence>
<keyword evidence="8" id="KW-1208">Phospholipid metabolism</keyword>
<keyword evidence="5 11" id="KW-0418">Kinase</keyword>
<evidence type="ECO:0000256" key="2">
    <source>
        <dbReference type="ARBA" id="ARBA00005983"/>
    </source>
</evidence>
<dbReference type="GO" id="GO:0005886">
    <property type="term" value="C:plasma membrane"/>
    <property type="evidence" value="ECO:0007669"/>
    <property type="project" value="TreeGrafter"/>
</dbReference>
<dbReference type="SUPFAM" id="SSF111331">
    <property type="entry name" value="NAD kinase/diacylglycerol kinase-like"/>
    <property type="match status" value="1"/>
</dbReference>
<dbReference type="InterPro" id="IPR017438">
    <property type="entry name" value="ATP-NAD_kinase_N"/>
</dbReference>
<dbReference type="GO" id="GO:0005524">
    <property type="term" value="F:ATP binding"/>
    <property type="evidence" value="ECO:0007669"/>
    <property type="project" value="UniProtKB-KW"/>
</dbReference>
<dbReference type="PROSITE" id="PS50146">
    <property type="entry name" value="DAGK"/>
    <property type="match status" value="1"/>
</dbReference>
<evidence type="ECO:0000256" key="8">
    <source>
        <dbReference type="ARBA" id="ARBA00023264"/>
    </source>
</evidence>
<dbReference type="InterPro" id="IPR045540">
    <property type="entry name" value="YegS/DAGK_C"/>
</dbReference>
<keyword evidence="4" id="KW-0547">Nucleotide-binding</keyword>
<reference evidence="11 12" key="1">
    <citation type="submission" date="2020-07" db="EMBL/GenBank/DDBJ databases">
        <title>Sequencing the genomes of 1000 actinobacteria strains.</title>
        <authorList>
            <person name="Klenk H.-P."/>
        </authorList>
    </citation>
    <scope>NUCLEOTIDE SEQUENCE [LARGE SCALE GENOMIC DNA]</scope>
    <source>
        <strain evidence="11 12">DSM 45927</strain>
    </source>
</reference>
<protein>
    <submittedName>
        <fullName evidence="11">Diacylglycerol kinase (ATP)</fullName>
        <ecNumber evidence="11">2.7.1.107</ecNumber>
    </submittedName>
</protein>
<dbReference type="InterPro" id="IPR050187">
    <property type="entry name" value="Lipid_Phosphate_FormReg"/>
</dbReference>
<keyword evidence="6" id="KW-0067">ATP-binding</keyword>
<keyword evidence="7" id="KW-0443">Lipid metabolism</keyword>
<dbReference type="RefSeq" id="WP_179765955.1">
    <property type="nucleotide sequence ID" value="NZ_JACCFO010000001.1"/>
</dbReference>
<evidence type="ECO:0000259" key="10">
    <source>
        <dbReference type="PROSITE" id="PS50146"/>
    </source>
</evidence>
<evidence type="ECO:0000256" key="9">
    <source>
        <dbReference type="SAM" id="MobiDB-lite"/>
    </source>
</evidence>
<dbReference type="Proteomes" id="UP000575985">
    <property type="component" value="Unassembled WGS sequence"/>
</dbReference>
<dbReference type="Pfam" id="PF19279">
    <property type="entry name" value="YegS_C"/>
    <property type="match status" value="1"/>
</dbReference>
<comment type="cofactor">
    <cofactor evidence="1">
        <name>Mg(2+)</name>
        <dbReference type="ChEBI" id="CHEBI:18420"/>
    </cofactor>
</comment>
<evidence type="ECO:0000256" key="4">
    <source>
        <dbReference type="ARBA" id="ARBA00022741"/>
    </source>
</evidence>
<feature type="domain" description="DAGKc" evidence="10">
    <location>
        <begin position="1"/>
        <end position="127"/>
    </location>
</feature>
<dbReference type="SMART" id="SM00046">
    <property type="entry name" value="DAGKc"/>
    <property type="match status" value="1"/>
</dbReference>
<evidence type="ECO:0000256" key="3">
    <source>
        <dbReference type="ARBA" id="ARBA00022679"/>
    </source>
</evidence>
<name>A0A853BG23_9ACTN</name>
<evidence type="ECO:0000313" key="12">
    <source>
        <dbReference type="Proteomes" id="UP000575985"/>
    </source>
</evidence>
<sequence>MTLLANPVAGGRRGTALAAETARRLLARGVEVDLVAGRDAAEARARARACVAAGADVLAVAGGDGMVHLAVQELAGSTTALAVLPTGTGNDFARALGIPAGAPDAAAAAVAAGRRRRIDLGRLTAPAGEGAAEGRVGQPSSATASGVGAGAGDGTPTGTAGAEARPRAARWFGTVLTCGFDSFVNERANRMTWPRGRARYAVAVLAELGRLRPRPFTVTADGRTEEFEAVLVAVGNTGVYGGGMRVCPHAAPDDGLLSVTVVGPATRSGLLRAFPRIYRGSHATHLLVRTFHARTLRVDSPGVPSFADGEPVGTLPLTAEAVPAALEVVVP</sequence>
<dbReference type="Gene3D" id="2.60.200.40">
    <property type="match status" value="1"/>
</dbReference>
<dbReference type="EC" id="2.7.1.107" evidence="11"/>
<dbReference type="Pfam" id="PF00781">
    <property type="entry name" value="DAGK_cat"/>
    <property type="match status" value="1"/>
</dbReference>
<comment type="similarity">
    <text evidence="2">Belongs to the diacylglycerol/lipid kinase family.</text>
</comment>
<dbReference type="InterPro" id="IPR001206">
    <property type="entry name" value="Diacylglycerol_kinase_cat_dom"/>
</dbReference>
<dbReference type="EMBL" id="JACCFO010000001">
    <property type="protein sequence ID" value="NYI94273.1"/>
    <property type="molecule type" value="Genomic_DNA"/>
</dbReference>
<dbReference type="InterPro" id="IPR016064">
    <property type="entry name" value="NAD/diacylglycerol_kinase_sf"/>
</dbReference>
<organism evidence="11 12">
    <name type="scientific">Streptomonospora nanhaiensis</name>
    <dbReference type="NCBI Taxonomy" id="1323731"/>
    <lineage>
        <taxon>Bacteria</taxon>
        <taxon>Bacillati</taxon>
        <taxon>Actinomycetota</taxon>
        <taxon>Actinomycetes</taxon>
        <taxon>Streptosporangiales</taxon>
        <taxon>Nocardiopsidaceae</taxon>
        <taxon>Streptomonospora</taxon>
    </lineage>
</organism>
<evidence type="ECO:0000256" key="7">
    <source>
        <dbReference type="ARBA" id="ARBA00023209"/>
    </source>
</evidence>